<keyword evidence="1" id="KW-0677">Repeat</keyword>
<gene>
    <name evidence="4" type="ORF">MNOR_LOCUS40978</name>
</gene>
<reference evidence="4 5" key="1">
    <citation type="submission" date="2024-05" db="EMBL/GenBank/DDBJ databases">
        <authorList>
            <person name="Wallberg A."/>
        </authorList>
    </citation>
    <scope>NUCLEOTIDE SEQUENCE [LARGE SCALE GENOMIC DNA]</scope>
</reference>
<protein>
    <recommendedName>
        <fullName evidence="6">Ankyrin repeat protein</fullName>
    </recommendedName>
</protein>
<proteinExistence type="predicted"/>
<dbReference type="Pfam" id="PF12796">
    <property type="entry name" value="Ank_2"/>
    <property type="match status" value="1"/>
</dbReference>
<dbReference type="PANTHER" id="PTHR24173">
    <property type="entry name" value="ANKYRIN REPEAT CONTAINING"/>
    <property type="match status" value="1"/>
</dbReference>
<feature type="repeat" description="ANK" evidence="3">
    <location>
        <begin position="35"/>
        <end position="67"/>
    </location>
</feature>
<evidence type="ECO:0000256" key="2">
    <source>
        <dbReference type="ARBA" id="ARBA00023043"/>
    </source>
</evidence>
<dbReference type="PROSITE" id="PS50088">
    <property type="entry name" value="ANK_REPEAT"/>
    <property type="match status" value="2"/>
</dbReference>
<name>A0AAV2SVQ0_MEGNR</name>
<dbReference type="PANTHER" id="PTHR24173:SF74">
    <property type="entry name" value="ANKYRIN REPEAT DOMAIN-CONTAINING PROTEIN 16"/>
    <property type="match status" value="1"/>
</dbReference>
<dbReference type="EMBL" id="CAXKWB010137173">
    <property type="protein sequence ID" value="CAL4244803.1"/>
    <property type="molecule type" value="Genomic_DNA"/>
</dbReference>
<comment type="caution">
    <text evidence="4">The sequence shown here is derived from an EMBL/GenBank/DDBJ whole genome shotgun (WGS) entry which is preliminary data.</text>
</comment>
<evidence type="ECO:0000313" key="5">
    <source>
        <dbReference type="Proteomes" id="UP001497623"/>
    </source>
</evidence>
<dbReference type="Pfam" id="PF00023">
    <property type="entry name" value="Ank"/>
    <property type="match status" value="1"/>
</dbReference>
<dbReference type="Gene3D" id="1.25.40.20">
    <property type="entry name" value="Ankyrin repeat-containing domain"/>
    <property type="match status" value="2"/>
</dbReference>
<dbReference type="InterPro" id="IPR002110">
    <property type="entry name" value="Ankyrin_rpt"/>
</dbReference>
<dbReference type="AlphaFoldDB" id="A0AAV2SVQ0"/>
<evidence type="ECO:0000256" key="1">
    <source>
        <dbReference type="ARBA" id="ARBA00022737"/>
    </source>
</evidence>
<dbReference type="InterPro" id="IPR036770">
    <property type="entry name" value="Ankyrin_rpt-contain_sf"/>
</dbReference>
<feature type="non-terminal residue" evidence="4">
    <location>
        <position position="102"/>
    </location>
</feature>
<dbReference type="Proteomes" id="UP001497623">
    <property type="component" value="Unassembled WGS sequence"/>
</dbReference>
<dbReference type="SMART" id="SM00248">
    <property type="entry name" value="ANK"/>
    <property type="match status" value="3"/>
</dbReference>
<feature type="repeat" description="ANK" evidence="3">
    <location>
        <begin position="68"/>
        <end position="100"/>
    </location>
</feature>
<evidence type="ECO:0000313" key="4">
    <source>
        <dbReference type="EMBL" id="CAL4244803.1"/>
    </source>
</evidence>
<keyword evidence="2 3" id="KW-0040">ANK repeat</keyword>
<dbReference type="SUPFAM" id="SSF48403">
    <property type="entry name" value="Ankyrin repeat"/>
    <property type="match status" value="1"/>
</dbReference>
<feature type="non-terminal residue" evidence="4">
    <location>
        <position position="1"/>
    </location>
</feature>
<keyword evidence="5" id="KW-1185">Reference proteome</keyword>
<accession>A0AAV2SVQ0</accession>
<evidence type="ECO:0000256" key="3">
    <source>
        <dbReference type="PROSITE-ProRule" id="PRU00023"/>
    </source>
</evidence>
<dbReference type="PROSITE" id="PS50297">
    <property type="entry name" value="ANK_REP_REGION"/>
    <property type="match status" value="1"/>
</dbReference>
<evidence type="ECO:0008006" key="6">
    <source>
        <dbReference type="Google" id="ProtNLM"/>
    </source>
</evidence>
<organism evidence="4 5">
    <name type="scientific">Meganyctiphanes norvegica</name>
    <name type="common">Northern krill</name>
    <name type="synonym">Thysanopoda norvegica</name>
    <dbReference type="NCBI Taxonomy" id="48144"/>
    <lineage>
        <taxon>Eukaryota</taxon>
        <taxon>Metazoa</taxon>
        <taxon>Ecdysozoa</taxon>
        <taxon>Arthropoda</taxon>
        <taxon>Crustacea</taxon>
        <taxon>Multicrustacea</taxon>
        <taxon>Malacostraca</taxon>
        <taxon>Eumalacostraca</taxon>
        <taxon>Eucarida</taxon>
        <taxon>Euphausiacea</taxon>
        <taxon>Euphausiidae</taxon>
        <taxon>Meganyctiphanes</taxon>
    </lineage>
</organism>
<sequence>DETALYAACKDGSNDVATELLKLGASTIIDIPSFQCETPLYVASRNGHLPVVNTLLNFHANKEIPNNDGMTPLHVASCKGYIFIIKELVDAGAKIDATSMQG</sequence>